<sequence>MDRNILLSNQLTHIPPFEYLRMRTTETPQYSPIQTAGDSAENIMSLNLDLNDDEENKNTGPSLNSEDQQERIQARRLRIAARIEAKRREALGEDPNVHKDKKEEPRKSHKQVEHSRQRLTKLLRDGTELVTNVQIAADARETQRRAEEEELRRLRIERLDNEAKTSLEKFEEITKKWLSTGTKKIPQEQWELLNSQQQQCGQLIEDKNKLIGELQQELKRKDDHYVKDLKKQAEDIDILIGRMEEQIKNLMKTYREELLEIERAFESERRELLNSSRNKWEKGMQARRDKELEDLMNRMKKVEEYENQLNQLRVQDGEEYNLIKIKLENDVQLLQQQLQQMKATYQLNQEKLEYNYQVLKKRDEENTVTKSQQKRRITRLQDALNNLRIKLDKQIKQGKDDNQALTDDLKRIVDQYKELQKKMRHFAIVDEKKFTDIWLMNEEEMKELVIRALDSDRIIHEQQLGLPWKAPDLSFMDNVGPLVRQEKVKKTASMLAQEVMASSDGSMPPLGDGQNISDGSSQAEPYPPFSARTVKQILELLSDESGFLLESRLIHLLSPLEKNESSLIKLDSIFGALGIEVEDDVYKLVEFFLKYKEQTLTQEEDRDSNDTSPDSDAGESRPQTSALIHPNDVIRALRAFLLECRVSREKLALSRLAGLEERDASEDAAYWSAAAHIIPESRLKVWEALESALQKYHDVLSSRSQLIKETSGLRQQNTELRMLLHQYLKSKVNTELEIPPTQMLRVEFSKN</sequence>
<comment type="similarity">
    <text evidence="2">Belongs to the DRC1 family.</text>
</comment>
<keyword evidence="4" id="KW-0282">Flagellum</keyword>
<dbReference type="GO" id="GO:0005858">
    <property type="term" value="C:axonemal dynein complex"/>
    <property type="evidence" value="ECO:0007669"/>
    <property type="project" value="InterPro"/>
</dbReference>
<feature type="coiled-coil region" evidence="10">
    <location>
        <begin position="137"/>
        <end position="176"/>
    </location>
</feature>
<evidence type="ECO:0000256" key="2">
    <source>
        <dbReference type="ARBA" id="ARBA00009688"/>
    </source>
</evidence>
<evidence type="ECO:0000256" key="3">
    <source>
        <dbReference type="ARBA" id="ARBA00013815"/>
    </source>
</evidence>
<evidence type="ECO:0000256" key="10">
    <source>
        <dbReference type="SAM" id="Coils"/>
    </source>
</evidence>
<evidence type="ECO:0000256" key="4">
    <source>
        <dbReference type="ARBA" id="ARBA00022846"/>
    </source>
</evidence>
<evidence type="ECO:0000259" key="12">
    <source>
        <dbReference type="Pfam" id="PF14772"/>
    </source>
</evidence>
<gene>
    <name evidence="14" type="ORF">PECUL_23A032769</name>
</gene>
<feature type="region of interest" description="Disordered" evidence="11">
    <location>
        <begin position="87"/>
        <end position="117"/>
    </location>
</feature>
<evidence type="ECO:0000256" key="11">
    <source>
        <dbReference type="SAM" id="MobiDB-lite"/>
    </source>
</evidence>
<keyword evidence="7" id="KW-0966">Cell projection</keyword>
<feature type="domain" description="Dynein regulatory complex protein 1/2 N-terminal" evidence="12">
    <location>
        <begin position="136"/>
        <end position="236"/>
    </location>
</feature>
<evidence type="ECO:0000313" key="15">
    <source>
        <dbReference type="Proteomes" id="UP001295444"/>
    </source>
</evidence>
<dbReference type="GO" id="GO:0060285">
    <property type="term" value="P:cilium-dependent cell motility"/>
    <property type="evidence" value="ECO:0007669"/>
    <property type="project" value="TreeGrafter"/>
</dbReference>
<reference evidence="14" key="1">
    <citation type="submission" date="2022-03" db="EMBL/GenBank/DDBJ databases">
        <authorList>
            <person name="Alioto T."/>
            <person name="Alioto T."/>
            <person name="Gomez Garrido J."/>
        </authorList>
    </citation>
    <scope>NUCLEOTIDE SEQUENCE</scope>
</reference>
<comment type="subcellular location">
    <subcellularLocation>
        <location evidence="1">Cytoplasm</location>
        <location evidence="1">Cytoskeleton</location>
        <location evidence="1">Flagellum axoneme</location>
    </subcellularLocation>
</comment>
<feature type="coiled-coil region" evidence="10">
    <location>
        <begin position="204"/>
        <end position="422"/>
    </location>
</feature>
<evidence type="ECO:0000259" key="13">
    <source>
        <dbReference type="Pfam" id="PF14775"/>
    </source>
</evidence>
<evidence type="ECO:0000256" key="6">
    <source>
        <dbReference type="ARBA" id="ARBA00023069"/>
    </source>
</evidence>
<keyword evidence="15" id="KW-1185">Reference proteome</keyword>
<protein>
    <recommendedName>
        <fullName evidence="3">Dynein regulatory complex protein 1</fullName>
    </recommendedName>
    <alternativeName>
        <fullName evidence="8">Coiled-coil domain-containing protein 164</fullName>
    </alternativeName>
</protein>
<dbReference type="GO" id="GO:0070286">
    <property type="term" value="P:axonemal dynein complex assembly"/>
    <property type="evidence" value="ECO:0007669"/>
    <property type="project" value="InterPro"/>
</dbReference>
<dbReference type="PANTHER" id="PTHR21625">
    <property type="entry name" value="NYD-SP28 PROTEIN"/>
    <property type="match status" value="1"/>
</dbReference>
<dbReference type="InterPro" id="IPR029440">
    <property type="entry name" value="DRC1_C"/>
</dbReference>
<comment type="function">
    <text evidence="9">Component of the nexin-dynein regulatory complex (N-DRC) a key regulator of ciliary/flagellar motility which maintains the alignment and integrity of the distal axoneme and regulates microtubule sliding in motile axonemes. Plays a critical role in the assembly of N-DRC and also stabilizes the assembly of multiple inner dynein arms and radial spokes. Coassembles with CCDC65/DRC2 to form a central scaffold needed for assembly of the N-DRC and its attachment to the outer doublet microtubules.</text>
</comment>
<dbReference type="InterPro" id="IPR039750">
    <property type="entry name" value="DRC1/DRC2"/>
</dbReference>
<proteinExistence type="inferred from homology"/>
<evidence type="ECO:0000256" key="8">
    <source>
        <dbReference type="ARBA" id="ARBA00031554"/>
    </source>
</evidence>
<evidence type="ECO:0000256" key="9">
    <source>
        <dbReference type="ARBA" id="ARBA00046115"/>
    </source>
</evidence>
<evidence type="ECO:0000256" key="7">
    <source>
        <dbReference type="ARBA" id="ARBA00023273"/>
    </source>
</evidence>
<feature type="region of interest" description="Disordered" evidence="11">
    <location>
        <begin position="51"/>
        <end position="72"/>
    </location>
</feature>
<evidence type="ECO:0000256" key="5">
    <source>
        <dbReference type="ARBA" id="ARBA00023054"/>
    </source>
</evidence>
<dbReference type="Pfam" id="PF14775">
    <property type="entry name" value="NYD-SP28_assoc"/>
    <property type="match status" value="1"/>
</dbReference>
<feature type="compositionally biased region" description="Polar residues" evidence="11">
    <location>
        <begin position="514"/>
        <end position="523"/>
    </location>
</feature>
<feature type="region of interest" description="Disordered" evidence="11">
    <location>
        <begin position="602"/>
        <end position="625"/>
    </location>
</feature>
<organism evidence="14 15">
    <name type="scientific">Pelobates cultripes</name>
    <name type="common">Western spadefoot toad</name>
    <dbReference type="NCBI Taxonomy" id="61616"/>
    <lineage>
        <taxon>Eukaryota</taxon>
        <taxon>Metazoa</taxon>
        <taxon>Chordata</taxon>
        <taxon>Craniata</taxon>
        <taxon>Vertebrata</taxon>
        <taxon>Euteleostomi</taxon>
        <taxon>Amphibia</taxon>
        <taxon>Batrachia</taxon>
        <taxon>Anura</taxon>
        <taxon>Pelobatoidea</taxon>
        <taxon>Pelobatidae</taxon>
        <taxon>Pelobates</taxon>
    </lineage>
</organism>
<evidence type="ECO:0000313" key="14">
    <source>
        <dbReference type="EMBL" id="CAH2245468.1"/>
    </source>
</evidence>
<dbReference type="EMBL" id="OW240913">
    <property type="protein sequence ID" value="CAH2245468.1"/>
    <property type="molecule type" value="Genomic_DNA"/>
</dbReference>
<dbReference type="Proteomes" id="UP001295444">
    <property type="component" value="Chromosome 02"/>
</dbReference>
<keyword evidence="6" id="KW-0969">Cilium</keyword>
<evidence type="ECO:0000256" key="1">
    <source>
        <dbReference type="ARBA" id="ARBA00004611"/>
    </source>
</evidence>
<dbReference type="InterPro" id="IPR039505">
    <property type="entry name" value="DRC1/2_N"/>
</dbReference>
<name>A0AAD1R961_PELCU</name>
<dbReference type="PANTHER" id="PTHR21625:SF1">
    <property type="entry name" value="DYNEIN REGULATORY COMPLEX PROTEIN 1"/>
    <property type="match status" value="1"/>
</dbReference>
<feature type="region of interest" description="Disordered" evidence="11">
    <location>
        <begin position="501"/>
        <end position="525"/>
    </location>
</feature>
<dbReference type="GO" id="GO:0003352">
    <property type="term" value="P:regulation of cilium movement"/>
    <property type="evidence" value="ECO:0007669"/>
    <property type="project" value="TreeGrafter"/>
</dbReference>
<accession>A0AAD1R961</accession>
<keyword evidence="5 10" id="KW-0175">Coiled coil</keyword>
<dbReference type="AlphaFoldDB" id="A0AAD1R961"/>
<feature type="domain" description="Dynein regulatory complex protein 1 C-terminal" evidence="13">
    <location>
        <begin position="669"/>
        <end position="728"/>
    </location>
</feature>
<dbReference type="Pfam" id="PF14772">
    <property type="entry name" value="NYD-SP28"/>
    <property type="match status" value="1"/>
</dbReference>